<dbReference type="EMBL" id="PUIN01000005">
    <property type="protein sequence ID" value="PQP04257.1"/>
    <property type="molecule type" value="Genomic_DNA"/>
</dbReference>
<dbReference type="RefSeq" id="WP_105341071.1">
    <property type="nucleotide sequence ID" value="NZ_PUIN01000005.1"/>
</dbReference>
<evidence type="ECO:0000256" key="6">
    <source>
        <dbReference type="ARBA" id="ARBA00023136"/>
    </source>
</evidence>
<gene>
    <name evidence="8" type="ORF">C5612_09655</name>
</gene>
<organism evidence="8 9">
    <name type="scientific">Pseudomonas frederiksbergensis</name>
    <dbReference type="NCBI Taxonomy" id="104087"/>
    <lineage>
        <taxon>Bacteria</taxon>
        <taxon>Pseudomonadati</taxon>
        <taxon>Pseudomonadota</taxon>
        <taxon>Gammaproteobacteria</taxon>
        <taxon>Pseudomonadales</taxon>
        <taxon>Pseudomonadaceae</taxon>
        <taxon>Pseudomonas</taxon>
    </lineage>
</organism>
<name>A0A2S8HNW6_9PSED</name>
<dbReference type="InterPro" id="IPR051907">
    <property type="entry name" value="DoxX-like_oxidoreductase"/>
</dbReference>
<feature type="transmembrane region" description="Helical" evidence="7">
    <location>
        <begin position="106"/>
        <end position="129"/>
    </location>
</feature>
<evidence type="ECO:0000313" key="8">
    <source>
        <dbReference type="EMBL" id="PQP04257.1"/>
    </source>
</evidence>
<evidence type="ECO:0000313" key="9">
    <source>
        <dbReference type="Proteomes" id="UP000239687"/>
    </source>
</evidence>
<comment type="subcellular location">
    <subcellularLocation>
        <location evidence="1">Cell membrane</location>
        <topology evidence="1">Multi-pass membrane protein</topology>
    </subcellularLocation>
</comment>
<comment type="caution">
    <text evidence="8">The sequence shown here is derived from an EMBL/GenBank/DDBJ whole genome shotgun (WGS) entry which is preliminary data.</text>
</comment>
<dbReference type="Proteomes" id="UP000239687">
    <property type="component" value="Unassembled WGS sequence"/>
</dbReference>
<protein>
    <submittedName>
        <fullName evidence="8">LysR family transcriptional regulator</fullName>
    </submittedName>
</protein>
<dbReference type="AlphaFoldDB" id="A0A2S8HNW6"/>
<dbReference type="GO" id="GO:0005886">
    <property type="term" value="C:plasma membrane"/>
    <property type="evidence" value="ECO:0007669"/>
    <property type="project" value="UniProtKB-SubCell"/>
</dbReference>
<sequence length="139" mass="14434">MNITSKDITAAIGRLLLAALFLLSGFSKLTGPAATIAYIESSGMPFPKLAYLGALGVELGLASLLVLGVRTRLVAAAMAVFTVVTAVAFHNSLADQAQFVNFFKNISIAGGLLQVAAFGGGMLSLDVFLARRKAFALAR</sequence>
<proteinExistence type="inferred from homology"/>
<evidence type="ECO:0000256" key="2">
    <source>
        <dbReference type="ARBA" id="ARBA00006679"/>
    </source>
</evidence>
<dbReference type="PANTHER" id="PTHR33452">
    <property type="entry name" value="OXIDOREDUCTASE CATD-RELATED"/>
    <property type="match status" value="1"/>
</dbReference>
<feature type="transmembrane region" description="Helical" evidence="7">
    <location>
        <begin position="49"/>
        <end position="67"/>
    </location>
</feature>
<keyword evidence="3" id="KW-1003">Cell membrane</keyword>
<dbReference type="PANTHER" id="PTHR33452:SF1">
    <property type="entry name" value="INNER MEMBRANE PROTEIN YPHA-RELATED"/>
    <property type="match status" value="1"/>
</dbReference>
<keyword evidence="6 7" id="KW-0472">Membrane</keyword>
<feature type="transmembrane region" description="Helical" evidence="7">
    <location>
        <begin position="74"/>
        <end position="94"/>
    </location>
</feature>
<evidence type="ECO:0000256" key="7">
    <source>
        <dbReference type="SAM" id="Phobius"/>
    </source>
</evidence>
<dbReference type="InterPro" id="IPR032808">
    <property type="entry name" value="DoxX"/>
</dbReference>
<accession>A0A2S8HNW6</accession>
<comment type="similarity">
    <text evidence="2">Belongs to the DoxX family.</text>
</comment>
<evidence type="ECO:0000256" key="3">
    <source>
        <dbReference type="ARBA" id="ARBA00022475"/>
    </source>
</evidence>
<keyword evidence="4 7" id="KW-0812">Transmembrane</keyword>
<evidence type="ECO:0000256" key="4">
    <source>
        <dbReference type="ARBA" id="ARBA00022692"/>
    </source>
</evidence>
<keyword evidence="5 7" id="KW-1133">Transmembrane helix</keyword>
<evidence type="ECO:0000256" key="5">
    <source>
        <dbReference type="ARBA" id="ARBA00022989"/>
    </source>
</evidence>
<dbReference type="Pfam" id="PF07681">
    <property type="entry name" value="DoxX"/>
    <property type="match status" value="1"/>
</dbReference>
<reference evidence="8 9" key="1">
    <citation type="submission" date="2018-02" db="EMBL/GenBank/DDBJ databases">
        <title>Draft genome sequencing of Pseudomonas frederiksbergensis 11-D3.</title>
        <authorList>
            <person name="Zheng B.-X."/>
        </authorList>
    </citation>
    <scope>NUCLEOTIDE SEQUENCE [LARGE SCALE GENOMIC DNA]</scope>
    <source>
        <strain evidence="8 9">11-D3</strain>
    </source>
</reference>
<evidence type="ECO:0000256" key="1">
    <source>
        <dbReference type="ARBA" id="ARBA00004651"/>
    </source>
</evidence>